<evidence type="ECO:0000313" key="1">
    <source>
        <dbReference type="Proteomes" id="UP000095286"/>
    </source>
</evidence>
<evidence type="ECO:0000313" key="2">
    <source>
        <dbReference type="WBParaSite" id="RSKR_0000457900.1"/>
    </source>
</evidence>
<name>A0AC35TVT0_9BILA</name>
<protein>
    <submittedName>
        <fullName evidence="2">Gag protein</fullName>
    </submittedName>
</protein>
<sequence>MAGNNVLEIKARLDKMQASYAAHVQNYKDWFTNNESIQGTPEYNNYAAQYSEWQKTCLDKINAQNILYNEAFAKSFQNRVIADIPKGPSSAEIDAELRQLIHHVNPKQFMMAIINYGHKDPQFLQDAVITVNNVHLQRTKQQSMETPRSHHALVNGTFFSQAETSNSQMNYRVEPPIKRSSNVIPQKQSSMGNSVPFKDFSHT</sequence>
<dbReference type="Proteomes" id="UP000095286">
    <property type="component" value="Unplaced"/>
</dbReference>
<reference evidence="2" key="1">
    <citation type="submission" date="2016-11" db="UniProtKB">
        <authorList>
            <consortium name="WormBaseParasite"/>
        </authorList>
    </citation>
    <scope>IDENTIFICATION</scope>
    <source>
        <strain evidence="2">KR3021</strain>
    </source>
</reference>
<dbReference type="WBParaSite" id="RSKR_0000457900.1">
    <property type="protein sequence ID" value="RSKR_0000457900.1"/>
    <property type="gene ID" value="RSKR_0000457900"/>
</dbReference>
<accession>A0AC35TVT0</accession>
<organism evidence="1 2">
    <name type="scientific">Rhabditophanes sp. KR3021</name>
    <dbReference type="NCBI Taxonomy" id="114890"/>
    <lineage>
        <taxon>Eukaryota</taxon>
        <taxon>Metazoa</taxon>
        <taxon>Ecdysozoa</taxon>
        <taxon>Nematoda</taxon>
        <taxon>Chromadorea</taxon>
        <taxon>Rhabditida</taxon>
        <taxon>Tylenchina</taxon>
        <taxon>Panagrolaimomorpha</taxon>
        <taxon>Strongyloidoidea</taxon>
        <taxon>Alloionematidae</taxon>
        <taxon>Rhabditophanes</taxon>
    </lineage>
</organism>
<proteinExistence type="predicted"/>